<dbReference type="Gene3D" id="3.30.70.270">
    <property type="match status" value="1"/>
</dbReference>
<evidence type="ECO:0000313" key="13">
    <source>
        <dbReference type="Proteomes" id="UP000776651"/>
    </source>
</evidence>
<feature type="transmembrane region" description="Helical" evidence="8">
    <location>
        <begin position="154"/>
        <end position="176"/>
    </location>
</feature>
<dbReference type="PROSITE" id="PS50112">
    <property type="entry name" value="PAS"/>
    <property type="match status" value="1"/>
</dbReference>
<dbReference type="InterPro" id="IPR001610">
    <property type="entry name" value="PAC"/>
</dbReference>
<dbReference type="PROSITE" id="PS50887">
    <property type="entry name" value="GGDEF"/>
    <property type="match status" value="1"/>
</dbReference>
<sequence>MMSLRSRAEYIALPSPLLTGFGYFIAAVITLRMVDELNSIAVIWPASGFLLAVLLLQNNFSAYPHVLSAALGSLAANIIDNGQLAVSAAYTFANMFEPMAIAAILKAKLARRLSFSSPQHLFWFAFAAVIGCACSATIANALTPMATAEFLFSWFSTDLLGILIVTPLLMVAHRAFRNRGIVTGPSKVIEATAIFALVGAVSWVTFYQLDATMLFLQMFVVLTAASRLGPLGAAGGVLIVACVGGFSFDVWSHTNAFFGTGLRGKSLFFQFYLLTLFAASLPIAALLAERDRILARLSEEKRLLQLAEDNADIGHWWLDVDTQTIRWSRGVFSIFGLPEGSPPPLEAAIDAYHPDDRHIVTNHIEKAIADRQGFEFRARIIRPDGQIRHVRSRGELDHHSDRDRMGLFGIVQDVTQQVTHELSITEARSRAEEAALSAKILADTDQLTQIPNRRRVTADLTNAMMTSRSDGNAVSVALFDIDHFKRVNDTFGHQMGDEVLKRVAETATAAVRAGDIVGRFGGEEFVIVLPNTTAKTAMLIAERVRMAIEKAGTTPAVTISVGVAERTQKEDVESLLQGADQALYLAKREGRNTVRLAA</sequence>
<name>A0ABS7JKE1_9SPHN</name>
<comment type="caution">
    <text evidence="12">The sequence shown here is derived from an EMBL/GenBank/DDBJ whole genome shotgun (WGS) entry which is preliminary data.</text>
</comment>
<feature type="domain" description="PAS" evidence="9">
    <location>
        <begin position="299"/>
        <end position="371"/>
    </location>
</feature>
<feature type="transmembrane region" description="Helical" evidence="8">
    <location>
        <begin position="269"/>
        <end position="288"/>
    </location>
</feature>
<evidence type="ECO:0000256" key="6">
    <source>
        <dbReference type="ARBA" id="ARBA00023136"/>
    </source>
</evidence>
<keyword evidence="12" id="KW-0808">Transferase</keyword>
<dbReference type="CDD" id="cd01949">
    <property type="entry name" value="GGDEF"/>
    <property type="match status" value="1"/>
</dbReference>
<dbReference type="InterPro" id="IPR000160">
    <property type="entry name" value="GGDEF_dom"/>
</dbReference>
<evidence type="ECO:0000313" key="12">
    <source>
        <dbReference type="EMBL" id="MBX7489858.1"/>
    </source>
</evidence>
<feature type="domain" description="PAC" evidence="10">
    <location>
        <begin position="374"/>
        <end position="426"/>
    </location>
</feature>
<organism evidence="12 13">
    <name type="scientific">Qipengyuania pacifica</name>
    <dbReference type="NCBI Taxonomy" id="2860199"/>
    <lineage>
        <taxon>Bacteria</taxon>
        <taxon>Pseudomonadati</taxon>
        <taxon>Pseudomonadota</taxon>
        <taxon>Alphaproteobacteria</taxon>
        <taxon>Sphingomonadales</taxon>
        <taxon>Erythrobacteraceae</taxon>
        <taxon>Qipengyuania</taxon>
    </lineage>
</organism>
<evidence type="ECO:0000256" key="1">
    <source>
        <dbReference type="ARBA" id="ARBA00004651"/>
    </source>
</evidence>
<dbReference type="InterPro" id="IPR013655">
    <property type="entry name" value="PAS_fold_3"/>
</dbReference>
<dbReference type="InterPro" id="IPR029787">
    <property type="entry name" value="Nucleotide_cyclase"/>
</dbReference>
<reference evidence="12 13" key="1">
    <citation type="submission" date="2021-08" db="EMBL/GenBank/DDBJ databases">
        <title>Comparative Genomics Analysis of the Genus Qipengyuania Reveals Extensive Genetic Diversity and Metabolic Versatility, Including the Description of Fifteen Novel Species.</title>
        <authorList>
            <person name="Liu Y."/>
        </authorList>
    </citation>
    <scope>NUCLEOTIDE SEQUENCE [LARGE SCALE GENOMIC DNA]</scope>
    <source>
        <strain evidence="12 13">GH25</strain>
    </source>
</reference>
<keyword evidence="13" id="KW-1185">Reference proteome</keyword>
<feature type="transmembrane region" description="Helical" evidence="8">
    <location>
        <begin position="121"/>
        <end position="142"/>
    </location>
</feature>
<feature type="transmembrane region" description="Helical" evidence="8">
    <location>
        <begin position="229"/>
        <end position="248"/>
    </location>
</feature>
<protein>
    <recommendedName>
        <fullName evidence="2">diguanylate cyclase</fullName>
        <ecNumber evidence="2">2.7.7.65</ecNumber>
    </recommendedName>
</protein>
<dbReference type="PANTHER" id="PTHR45138:SF9">
    <property type="entry name" value="DIGUANYLATE CYCLASE DGCM-RELATED"/>
    <property type="match status" value="1"/>
</dbReference>
<dbReference type="PANTHER" id="PTHR45138">
    <property type="entry name" value="REGULATORY COMPONENTS OF SENSORY TRANSDUCTION SYSTEM"/>
    <property type="match status" value="1"/>
</dbReference>
<dbReference type="EC" id="2.7.7.65" evidence="2"/>
<dbReference type="PROSITE" id="PS50113">
    <property type="entry name" value="PAC"/>
    <property type="match status" value="1"/>
</dbReference>
<dbReference type="NCBIfam" id="TIGR00229">
    <property type="entry name" value="sensory_box"/>
    <property type="match status" value="1"/>
</dbReference>
<evidence type="ECO:0000256" key="4">
    <source>
        <dbReference type="ARBA" id="ARBA00022692"/>
    </source>
</evidence>
<dbReference type="SMART" id="SM00267">
    <property type="entry name" value="GGDEF"/>
    <property type="match status" value="1"/>
</dbReference>
<keyword evidence="5 8" id="KW-1133">Transmembrane helix</keyword>
<evidence type="ECO:0000259" key="11">
    <source>
        <dbReference type="PROSITE" id="PS50887"/>
    </source>
</evidence>
<dbReference type="CDD" id="cd00130">
    <property type="entry name" value="PAS"/>
    <property type="match status" value="1"/>
</dbReference>
<proteinExistence type="predicted"/>
<dbReference type="Gene3D" id="3.30.450.20">
    <property type="entry name" value="PAS domain"/>
    <property type="match status" value="1"/>
</dbReference>
<dbReference type="InterPro" id="IPR050469">
    <property type="entry name" value="Diguanylate_Cyclase"/>
</dbReference>
<dbReference type="Pfam" id="PF00990">
    <property type="entry name" value="GGDEF"/>
    <property type="match status" value="1"/>
</dbReference>
<accession>A0ABS7JKE1</accession>
<evidence type="ECO:0000256" key="2">
    <source>
        <dbReference type="ARBA" id="ARBA00012528"/>
    </source>
</evidence>
<dbReference type="InterPro" id="IPR035965">
    <property type="entry name" value="PAS-like_dom_sf"/>
</dbReference>
<dbReference type="RefSeq" id="WP_221598959.1">
    <property type="nucleotide sequence ID" value="NZ_JAIGNQ010000006.1"/>
</dbReference>
<keyword evidence="6 8" id="KW-0472">Membrane</keyword>
<dbReference type="InterPro" id="IPR007895">
    <property type="entry name" value="MASE1"/>
</dbReference>
<dbReference type="Pfam" id="PF05231">
    <property type="entry name" value="MASE1"/>
    <property type="match status" value="1"/>
</dbReference>
<keyword evidence="12" id="KW-0548">Nucleotidyltransferase</keyword>
<keyword evidence="4 8" id="KW-0812">Transmembrane</keyword>
<dbReference type="NCBIfam" id="TIGR00254">
    <property type="entry name" value="GGDEF"/>
    <property type="match status" value="1"/>
</dbReference>
<dbReference type="InterPro" id="IPR000014">
    <property type="entry name" value="PAS"/>
</dbReference>
<dbReference type="SMART" id="SM00086">
    <property type="entry name" value="PAC"/>
    <property type="match status" value="1"/>
</dbReference>
<dbReference type="Proteomes" id="UP000776651">
    <property type="component" value="Unassembled WGS sequence"/>
</dbReference>
<dbReference type="GO" id="GO:0052621">
    <property type="term" value="F:diguanylate cyclase activity"/>
    <property type="evidence" value="ECO:0007669"/>
    <property type="project" value="UniProtKB-EC"/>
</dbReference>
<dbReference type="Gene3D" id="2.10.70.100">
    <property type="match status" value="1"/>
</dbReference>
<comment type="catalytic activity">
    <reaction evidence="7">
        <text>2 GTP = 3',3'-c-di-GMP + 2 diphosphate</text>
        <dbReference type="Rhea" id="RHEA:24898"/>
        <dbReference type="ChEBI" id="CHEBI:33019"/>
        <dbReference type="ChEBI" id="CHEBI:37565"/>
        <dbReference type="ChEBI" id="CHEBI:58805"/>
        <dbReference type="EC" id="2.7.7.65"/>
    </reaction>
</comment>
<dbReference type="InterPro" id="IPR043128">
    <property type="entry name" value="Rev_trsase/Diguanyl_cyclase"/>
</dbReference>
<comment type="subcellular location">
    <subcellularLocation>
        <location evidence="1">Cell membrane</location>
        <topology evidence="1">Multi-pass membrane protein</topology>
    </subcellularLocation>
</comment>
<evidence type="ECO:0000256" key="8">
    <source>
        <dbReference type="SAM" id="Phobius"/>
    </source>
</evidence>
<dbReference type="SUPFAM" id="SSF55073">
    <property type="entry name" value="Nucleotide cyclase"/>
    <property type="match status" value="1"/>
</dbReference>
<dbReference type="InterPro" id="IPR000700">
    <property type="entry name" value="PAS-assoc_C"/>
</dbReference>
<feature type="domain" description="GGDEF" evidence="11">
    <location>
        <begin position="472"/>
        <end position="598"/>
    </location>
</feature>
<dbReference type="Pfam" id="PF08447">
    <property type="entry name" value="PAS_3"/>
    <property type="match status" value="1"/>
</dbReference>
<gene>
    <name evidence="12" type="ORF">K3177_15230</name>
</gene>
<evidence type="ECO:0000259" key="9">
    <source>
        <dbReference type="PROSITE" id="PS50112"/>
    </source>
</evidence>
<feature type="transmembrane region" description="Helical" evidence="8">
    <location>
        <begin position="12"/>
        <end position="31"/>
    </location>
</feature>
<keyword evidence="3" id="KW-1003">Cell membrane</keyword>
<feature type="transmembrane region" description="Helical" evidence="8">
    <location>
        <begin position="37"/>
        <end position="55"/>
    </location>
</feature>
<dbReference type="EMBL" id="JAIGNQ010000006">
    <property type="protein sequence ID" value="MBX7489858.1"/>
    <property type="molecule type" value="Genomic_DNA"/>
</dbReference>
<evidence type="ECO:0000259" key="10">
    <source>
        <dbReference type="PROSITE" id="PS50113"/>
    </source>
</evidence>
<evidence type="ECO:0000256" key="7">
    <source>
        <dbReference type="ARBA" id="ARBA00034247"/>
    </source>
</evidence>
<evidence type="ECO:0000256" key="5">
    <source>
        <dbReference type="ARBA" id="ARBA00022989"/>
    </source>
</evidence>
<feature type="transmembrane region" description="Helical" evidence="8">
    <location>
        <begin position="188"/>
        <end position="209"/>
    </location>
</feature>
<evidence type="ECO:0000256" key="3">
    <source>
        <dbReference type="ARBA" id="ARBA00022475"/>
    </source>
</evidence>
<dbReference type="SUPFAM" id="SSF55785">
    <property type="entry name" value="PYP-like sensor domain (PAS domain)"/>
    <property type="match status" value="1"/>
</dbReference>
<feature type="transmembrane region" description="Helical" evidence="8">
    <location>
        <begin position="85"/>
        <end position="109"/>
    </location>
</feature>